<keyword evidence="5" id="KW-0560">Oxidoreductase</keyword>
<dbReference type="InterPro" id="IPR016166">
    <property type="entry name" value="FAD-bd_PCMH"/>
</dbReference>
<name>A0A1G8GIM3_9MICO</name>
<proteinExistence type="inferred from homology"/>
<dbReference type="PANTHER" id="PTHR42973:SF39">
    <property type="entry name" value="FAD-BINDING PCMH-TYPE DOMAIN-CONTAINING PROTEIN"/>
    <property type="match status" value="1"/>
</dbReference>
<dbReference type="CDD" id="cd01097">
    <property type="entry name" value="Tetrahydromethanopterin_reductase"/>
    <property type="match status" value="1"/>
</dbReference>
<dbReference type="GO" id="GO:0016705">
    <property type="term" value="F:oxidoreductase activity, acting on paired donors, with incorporation or reduction of molecular oxygen"/>
    <property type="evidence" value="ECO:0007669"/>
    <property type="project" value="InterPro"/>
</dbReference>
<protein>
    <submittedName>
        <fullName evidence="7">FAD/FMN-containing dehydrogenase</fullName>
    </submittedName>
</protein>
<dbReference type="RefSeq" id="WP_092506235.1">
    <property type="nucleotide sequence ID" value="NZ_LT629695.1"/>
</dbReference>
<dbReference type="Proteomes" id="UP000198822">
    <property type="component" value="Chromosome I"/>
</dbReference>
<dbReference type="SUPFAM" id="SSF56176">
    <property type="entry name" value="FAD-binding/transporter-associated domain-like"/>
    <property type="match status" value="1"/>
</dbReference>
<dbReference type="SUPFAM" id="SSF51679">
    <property type="entry name" value="Bacterial luciferase-like"/>
    <property type="match status" value="1"/>
</dbReference>
<sequence>MDYGHPLQLGTFITPTAAHPDRVVALAQASEDAGFDMVTFQDHPYQAAFLDTWTLLSFVAAETERVLLSPNVLNLPLRPAPVTARAAASLDLLSGGRFELGIGAGGFWDAIAAMGGRRLTAGESIDALREGIDLIRELWDAEGRGAVRGGEHYPVAGAKRGPAPAHRIPIHVGAYKPRMLRLTGEVGDGWLPSLPYMQPGDVAAGNARIDAAAEGVGRDPREIRRLLNIRGDEPLDELVRLALEDGVSTFIVMADDERTIRGFAEGTGAALRDAVATGRAASGVQAPGRSSVALAARRDGIAYDALPESLREHAVEPGDFAYASVRSSAMRGGSPGLVLRPQSVAEVVDAVAFAREHAHVPLGIRSGGHGVSGRSTNDGGIVLDVGALASIEVIDEAERIVRLGPGATWVDVAAALAPRGWAISSGDYGGVGVGGLATAGGVGLMGRAHGLTIDSVVGAEVVLADGSVVRTSQTERPELLWAIRGAGANVGVVTSFDVRAAEVGQVGFAQLAFQIDDVAGWLEDFGRTMEASPRDTTLFATLGRAGEGRPAIAQVYGVVDAEDPDTILERLNAFAALAPLVSQQVVLATYDQVMATFVGDRAPAVGEPRFRSGLVASLGGEVARRSAALVGSGSTPWFQIRSMGGATEGVPADATAFAHREARFSITAIGASGTFDVLWTELEDVMDGLYLSFEQRTDQYLLERAFPPATLARLRAIKAEVDPAGLFRDNFFVGVEAAAASDAA</sequence>
<dbReference type="InterPro" id="IPR006093">
    <property type="entry name" value="Oxy_OxRdtase_FAD_BS"/>
</dbReference>
<dbReference type="Gene3D" id="3.20.20.30">
    <property type="entry name" value="Luciferase-like domain"/>
    <property type="match status" value="1"/>
</dbReference>
<dbReference type="GO" id="GO:0071949">
    <property type="term" value="F:FAD binding"/>
    <property type="evidence" value="ECO:0007669"/>
    <property type="project" value="InterPro"/>
</dbReference>
<dbReference type="InterPro" id="IPR036661">
    <property type="entry name" value="Luciferase-like_sf"/>
</dbReference>
<keyword evidence="8" id="KW-1185">Reference proteome</keyword>
<dbReference type="Gene3D" id="3.30.465.10">
    <property type="match status" value="1"/>
</dbReference>
<evidence type="ECO:0000259" key="6">
    <source>
        <dbReference type="PROSITE" id="PS51387"/>
    </source>
</evidence>
<dbReference type="InterPro" id="IPR011251">
    <property type="entry name" value="Luciferase-like_dom"/>
</dbReference>
<evidence type="ECO:0000256" key="4">
    <source>
        <dbReference type="ARBA" id="ARBA00022827"/>
    </source>
</evidence>
<dbReference type="Gene3D" id="3.40.462.20">
    <property type="match status" value="1"/>
</dbReference>
<reference evidence="8" key="1">
    <citation type="submission" date="2016-10" db="EMBL/GenBank/DDBJ databases">
        <authorList>
            <person name="Varghese N."/>
            <person name="Submissions S."/>
        </authorList>
    </citation>
    <scope>NUCLEOTIDE SEQUENCE [LARGE SCALE GENOMIC DNA]</scope>
    <source>
        <strain evidence="8">DSM 22002</strain>
    </source>
</reference>
<evidence type="ECO:0000256" key="3">
    <source>
        <dbReference type="ARBA" id="ARBA00022630"/>
    </source>
</evidence>
<dbReference type="InterPro" id="IPR016169">
    <property type="entry name" value="FAD-bd_PCMH_sub2"/>
</dbReference>
<comment type="cofactor">
    <cofactor evidence="1">
        <name>FAD</name>
        <dbReference type="ChEBI" id="CHEBI:57692"/>
    </cofactor>
</comment>
<dbReference type="PROSITE" id="PS51387">
    <property type="entry name" value="FAD_PCMH"/>
    <property type="match status" value="1"/>
</dbReference>
<dbReference type="InterPro" id="IPR016167">
    <property type="entry name" value="FAD-bd_PCMH_sub1"/>
</dbReference>
<gene>
    <name evidence="7" type="ORF">SAMN04489720_2951</name>
</gene>
<feature type="domain" description="FAD-binding PCMH-type" evidence="6">
    <location>
        <begin position="330"/>
        <end position="503"/>
    </location>
</feature>
<evidence type="ECO:0000256" key="5">
    <source>
        <dbReference type="ARBA" id="ARBA00023002"/>
    </source>
</evidence>
<evidence type="ECO:0000256" key="1">
    <source>
        <dbReference type="ARBA" id="ARBA00001974"/>
    </source>
</evidence>
<keyword evidence="3" id="KW-0285">Flavoprotein</keyword>
<dbReference type="AlphaFoldDB" id="A0A1G8GIM3"/>
<dbReference type="InterPro" id="IPR036318">
    <property type="entry name" value="FAD-bd_PCMH-like_sf"/>
</dbReference>
<dbReference type="PANTHER" id="PTHR42973">
    <property type="entry name" value="BINDING OXIDOREDUCTASE, PUTATIVE (AFU_ORTHOLOGUE AFUA_1G17690)-RELATED"/>
    <property type="match status" value="1"/>
</dbReference>
<dbReference type="EMBL" id="LT629695">
    <property type="protein sequence ID" value="SDH94249.1"/>
    <property type="molecule type" value="Genomic_DNA"/>
</dbReference>
<accession>A0A1G8GIM3</accession>
<dbReference type="Gene3D" id="3.30.43.10">
    <property type="entry name" value="Uridine Diphospho-n-acetylenolpyruvylglucosamine Reductase, domain 2"/>
    <property type="match status" value="1"/>
</dbReference>
<dbReference type="Pfam" id="PF00296">
    <property type="entry name" value="Bac_luciferase"/>
    <property type="match status" value="1"/>
</dbReference>
<evidence type="ECO:0000313" key="8">
    <source>
        <dbReference type="Proteomes" id="UP000198822"/>
    </source>
</evidence>
<dbReference type="InterPro" id="IPR050416">
    <property type="entry name" value="FAD-linked_Oxidoreductase"/>
</dbReference>
<organism evidence="7 8">
    <name type="scientific">Agrococcus jejuensis</name>
    <dbReference type="NCBI Taxonomy" id="399736"/>
    <lineage>
        <taxon>Bacteria</taxon>
        <taxon>Bacillati</taxon>
        <taxon>Actinomycetota</taxon>
        <taxon>Actinomycetes</taxon>
        <taxon>Micrococcales</taxon>
        <taxon>Microbacteriaceae</taxon>
        <taxon>Agrococcus</taxon>
    </lineage>
</organism>
<keyword evidence="4" id="KW-0274">FAD</keyword>
<dbReference type="OrthoDB" id="9775082at2"/>
<dbReference type="Pfam" id="PF01565">
    <property type="entry name" value="FAD_binding_4"/>
    <property type="match status" value="1"/>
</dbReference>
<dbReference type="PROSITE" id="PS00862">
    <property type="entry name" value="OX2_COVAL_FAD"/>
    <property type="match status" value="1"/>
</dbReference>
<comment type="similarity">
    <text evidence="2">Belongs to the oxygen-dependent FAD-linked oxidoreductase family.</text>
</comment>
<dbReference type="InterPro" id="IPR006094">
    <property type="entry name" value="Oxid_FAD_bind_N"/>
</dbReference>
<evidence type="ECO:0000256" key="2">
    <source>
        <dbReference type="ARBA" id="ARBA00005466"/>
    </source>
</evidence>
<dbReference type="STRING" id="399736.SAMN04489720_2951"/>
<evidence type="ECO:0000313" key="7">
    <source>
        <dbReference type="EMBL" id="SDH94249.1"/>
    </source>
</evidence>